<dbReference type="AlphaFoldDB" id="A0A0Q2Q915"/>
<proteinExistence type="predicted"/>
<protein>
    <recommendedName>
        <fullName evidence="4">Terminase</fullName>
    </recommendedName>
</protein>
<name>A0A0Q2Q915_MYCGO</name>
<comment type="caution">
    <text evidence="2">The sequence shown here is derived from an EMBL/GenBank/DDBJ whole genome shotgun (WGS) entry which is preliminary data.</text>
</comment>
<feature type="compositionally biased region" description="Low complexity" evidence="1">
    <location>
        <begin position="1"/>
        <end position="16"/>
    </location>
</feature>
<sequence>MSTRTRTAPAAATAPTFRRVPDGNEATGRDCVELAAAYGVPLDGWQADIVRGVLRESGGTWSVSQAGVVVARQSGKGQILLALELFGLYELDEQILHTAHAVKTSSDAFRRLWEVIQSDEDLAGRVRRHSQMIGAEYVELDTGARIAFTTRSASAGRGLTIDRLIVDEAEDLPAAEVGALQPTVYSRPRAQSLFFGTAPGPMHDSEAFSAMRHSAHDGLNPRLAWWEWCAEYGDDIDDHAVWVRTNPAVATGRVPIQAIIDDRAVLPPDTFRAERLSMWVPRGAGDQVFDPAVWETLRDPDSVPVTDLAIGVDAGPSRDKATVCLAGRRGDGRLNVEWYQTGPGVTWLPGWVAAHLNGRVRAVVVDERGALAELDWTGARVRPTLVGHRDVAIAAGQFVDAVADGALAHRGQVELSRGVLSAKQRPMLSGQAFGWDRKAPGSSALISASLALWGVTCFRPARPYRRGSGDREMILL</sequence>
<dbReference type="OrthoDB" id="3188010at2"/>
<evidence type="ECO:0000256" key="1">
    <source>
        <dbReference type="SAM" id="MobiDB-lite"/>
    </source>
</evidence>
<organism evidence="2 3">
    <name type="scientific">Mycobacterium gordonae</name>
    <dbReference type="NCBI Taxonomy" id="1778"/>
    <lineage>
        <taxon>Bacteria</taxon>
        <taxon>Bacillati</taxon>
        <taxon>Actinomycetota</taxon>
        <taxon>Actinomycetes</taxon>
        <taxon>Mycobacteriales</taxon>
        <taxon>Mycobacteriaceae</taxon>
        <taxon>Mycobacterium</taxon>
    </lineage>
</organism>
<gene>
    <name evidence="2" type="ORF">AO501_09800</name>
</gene>
<evidence type="ECO:0000313" key="3">
    <source>
        <dbReference type="Proteomes" id="UP000051677"/>
    </source>
</evidence>
<evidence type="ECO:0000313" key="2">
    <source>
        <dbReference type="EMBL" id="KQH76365.1"/>
    </source>
</evidence>
<reference evidence="2 3" key="1">
    <citation type="submission" date="2015-10" db="EMBL/GenBank/DDBJ databases">
        <title>Mycobacterium gordonae draft genome assembly.</title>
        <authorList>
            <person name="Ustinova V."/>
            <person name="Smirnova T."/>
            <person name="Blagodatskikh K."/>
            <person name="Varlamov D."/>
            <person name="Larionova E."/>
            <person name="Chernousova L."/>
        </authorList>
    </citation>
    <scope>NUCLEOTIDE SEQUENCE [LARGE SCALE GENOMIC DNA]</scope>
    <source>
        <strain evidence="2 3">CTRI 14-8773</strain>
    </source>
</reference>
<dbReference type="Proteomes" id="UP000051677">
    <property type="component" value="Unassembled WGS sequence"/>
</dbReference>
<dbReference type="Gene3D" id="3.40.50.300">
    <property type="entry name" value="P-loop containing nucleotide triphosphate hydrolases"/>
    <property type="match status" value="1"/>
</dbReference>
<dbReference type="RefSeq" id="WP_055580679.1">
    <property type="nucleotide sequence ID" value="NZ_LKTM01000351.1"/>
</dbReference>
<feature type="region of interest" description="Disordered" evidence="1">
    <location>
        <begin position="1"/>
        <end position="24"/>
    </location>
</feature>
<dbReference type="EMBL" id="LKTM01000351">
    <property type="protein sequence ID" value="KQH76365.1"/>
    <property type="molecule type" value="Genomic_DNA"/>
</dbReference>
<evidence type="ECO:0008006" key="4">
    <source>
        <dbReference type="Google" id="ProtNLM"/>
    </source>
</evidence>
<dbReference type="InterPro" id="IPR027417">
    <property type="entry name" value="P-loop_NTPase"/>
</dbReference>
<accession>A0A0Q2Q915</accession>